<comment type="caution">
    <text evidence="2">The sequence shown here is derived from an EMBL/GenBank/DDBJ whole genome shotgun (WGS) entry which is preliminary data.</text>
</comment>
<keyword evidence="3" id="KW-1185">Reference proteome</keyword>
<dbReference type="PANTHER" id="PTHR33993:SF14">
    <property type="entry name" value="GB|AAF24581.1"/>
    <property type="match status" value="1"/>
</dbReference>
<dbReference type="InterPro" id="IPR052164">
    <property type="entry name" value="Anthracycline_SecMetBiosynth"/>
</dbReference>
<proteinExistence type="predicted"/>
<organism evidence="2 3">
    <name type="scientific">Acrocarpospora phusangensis</name>
    <dbReference type="NCBI Taxonomy" id="1070424"/>
    <lineage>
        <taxon>Bacteria</taxon>
        <taxon>Bacillati</taxon>
        <taxon>Actinomycetota</taxon>
        <taxon>Actinomycetes</taxon>
        <taxon>Streptosporangiales</taxon>
        <taxon>Streptosporangiaceae</taxon>
        <taxon>Acrocarpospora</taxon>
    </lineage>
</organism>
<feature type="domain" description="VOC" evidence="1">
    <location>
        <begin position="11"/>
        <end position="122"/>
    </location>
</feature>
<dbReference type="GO" id="GO:0016787">
    <property type="term" value="F:hydrolase activity"/>
    <property type="evidence" value="ECO:0007669"/>
    <property type="project" value="UniProtKB-KW"/>
</dbReference>
<sequence>MAVITKYRAGMPCWVDLSTANVDESVGFYGQIFGWTIEFDEVGGYGQFYRRDKSVAGLGSTMGDGTPTVWNIYIATDDAAKSVELAREAGAEVIAEPMEITGEGTVAVFRDPTGAYAGVWQADLHAGAELINEPGAVSLLELVTDDVETAKDFYEQVFGWMAAAPADRYTPMLCDGSPVAGILRPDDQFPAEIPPRWLVYFGTASLDATIAQARGLGGRVLLGPIDMPGSGRFAVLGDPMGAPFAAWQPVHG</sequence>
<evidence type="ECO:0000313" key="2">
    <source>
        <dbReference type="EMBL" id="GIH24674.1"/>
    </source>
</evidence>
<accession>A0A919Q8W8</accession>
<protein>
    <submittedName>
        <fullName evidence="2">Hydrolase</fullName>
    </submittedName>
</protein>
<dbReference type="SUPFAM" id="SSF54593">
    <property type="entry name" value="Glyoxalase/Bleomycin resistance protein/Dihydroxybiphenyl dioxygenase"/>
    <property type="match status" value="2"/>
</dbReference>
<dbReference type="InterPro" id="IPR004360">
    <property type="entry name" value="Glyas_Fos-R_dOase_dom"/>
</dbReference>
<dbReference type="RefSeq" id="WP_204041425.1">
    <property type="nucleotide sequence ID" value="NZ_BOOA01000021.1"/>
</dbReference>
<gene>
    <name evidence="2" type="ORF">Aph01nite_29840</name>
</gene>
<evidence type="ECO:0000259" key="1">
    <source>
        <dbReference type="PROSITE" id="PS51819"/>
    </source>
</evidence>
<feature type="domain" description="VOC" evidence="1">
    <location>
        <begin position="136"/>
        <end position="249"/>
    </location>
</feature>
<evidence type="ECO:0000313" key="3">
    <source>
        <dbReference type="Proteomes" id="UP000640052"/>
    </source>
</evidence>
<dbReference type="AlphaFoldDB" id="A0A919Q8W8"/>
<reference evidence="2" key="1">
    <citation type="submission" date="2021-01" db="EMBL/GenBank/DDBJ databases">
        <title>Whole genome shotgun sequence of Acrocarpospora phusangensis NBRC 108782.</title>
        <authorList>
            <person name="Komaki H."/>
            <person name="Tamura T."/>
        </authorList>
    </citation>
    <scope>NUCLEOTIDE SEQUENCE</scope>
    <source>
        <strain evidence="2">NBRC 108782</strain>
    </source>
</reference>
<dbReference type="CDD" id="cd07247">
    <property type="entry name" value="SgaA_N_like"/>
    <property type="match status" value="2"/>
</dbReference>
<dbReference type="EMBL" id="BOOA01000021">
    <property type="protein sequence ID" value="GIH24674.1"/>
    <property type="molecule type" value="Genomic_DNA"/>
</dbReference>
<dbReference type="Pfam" id="PF00903">
    <property type="entry name" value="Glyoxalase"/>
    <property type="match status" value="2"/>
</dbReference>
<name>A0A919Q8W8_9ACTN</name>
<dbReference type="PROSITE" id="PS51819">
    <property type="entry name" value="VOC"/>
    <property type="match status" value="2"/>
</dbReference>
<dbReference type="InterPro" id="IPR037523">
    <property type="entry name" value="VOC_core"/>
</dbReference>
<dbReference type="PANTHER" id="PTHR33993">
    <property type="entry name" value="GLYOXALASE-RELATED"/>
    <property type="match status" value="1"/>
</dbReference>
<dbReference type="Proteomes" id="UP000640052">
    <property type="component" value="Unassembled WGS sequence"/>
</dbReference>
<keyword evidence="2" id="KW-0378">Hydrolase</keyword>
<dbReference type="Gene3D" id="3.10.180.10">
    <property type="entry name" value="2,3-Dihydroxybiphenyl 1,2-Dioxygenase, domain 1"/>
    <property type="match status" value="2"/>
</dbReference>
<dbReference type="InterPro" id="IPR029068">
    <property type="entry name" value="Glyas_Bleomycin-R_OHBP_Dase"/>
</dbReference>